<keyword evidence="5" id="KW-0808">Transferase</keyword>
<dbReference type="PANTHER" id="PTHR43584:SF8">
    <property type="entry name" value="N-ACETYLMURAMATE ALPHA-1-PHOSPHATE URIDYLYLTRANSFERASE"/>
    <property type="match status" value="1"/>
</dbReference>
<dbReference type="SUPFAM" id="SSF53448">
    <property type="entry name" value="Nucleotide-diphospho-sugar transferases"/>
    <property type="match status" value="1"/>
</dbReference>
<dbReference type="Pfam" id="PF00132">
    <property type="entry name" value="Hexapep"/>
    <property type="match status" value="1"/>
</dbReference>
<keyword evidence="7" id="KW-0511">Multifunctional enzyme</keyword>
<evidence type="ECO:0000256" key="5">
    <source>
        <dbReference type="ARBA" id="ARBA00022679"/>
    </source>
</evidence>
<dbReference type="InterPro" id="IPR011004">
    <property type="entry name" value="Trimer_LpxA-like_sf"/>
</dbReference>
<comment type="pathway">
    <text evidence="2">Nucleotide-sugar biosynthesis; UDP-N-acetyl-alpha-D-glucosamine biosynthesis; UDP-N-acetyl-alpha-D-glucosamine from N-acetyl-alpha-D-glucosamine 1-phosphate: step 1/1.</text>
</comment>
<dbReference type="GO" id="GO:0003977">
    <property type="term" value="F:UDP-N-acetylglucosamine diphosphorylase activity"/>
    <property type="evidence" value="ECO:0007669"/>
    <property type="project" value="UniProtKB-EC"/>
</dbReference>
<evidence type="ECO:0000256" key="4">
    <source>
        <dbReference type="ARBA" id="ARBA00007947"/>
    </source>
</evidence>
<comment type="catalytic activity">
    <reaction evidence="10">
        <text>N-acetyl-alpha-D-glucosamine 1-phosphate + UTP + H(+) = UDP-N-acetyl-alpha-D-glucosamine + diphosphate</text>
        <dbReference type="Rhea" id="RHEA:13509"/>
        <dbReference type="ChEBI" id="CHEBI:15378"/>
        <dbReference type="ChEBI" id="CHEBI:33019"/>
        <dbReference type="ChEBI" id="CHEBI:46398"/>
        <dbReference type="ChEBI" id="CHEBI:57705"/>
        <dbReference type="ChEBI" id="CHEBI:57776"/>
        <dbReference type="EC" id="2.7.7.23"/>
    </reaction>
</comment>
<comment type="caution">
    <text evidence="12">The sequence shown here is derived from an EMBL/GenBank/DDBJ whole genome shotgun (WGS) entry which is preliminary data.</text>
</comment>
<dbReference type="Proteomes" id="UP000176854">
    <property type="component" value="Unassembled WGS sequence"/>
</dbReference>
<gene>
    <name evidence="12" type="ORF">A2154_00995</name>
</gene>
<dbReference type="InterPro" id="IPR050065">
    <property type="entry name" value="GlmU-like"/>
</dbReference>
<dbReference type="STRING" id="1798373.A2154_00995"/>
<comment type="similarity">
    <text evidence="3">In the C-terminal section; belongs to the transferase hexapeptide repeat family.</text>
</comment>
<evidence type="ECO:0000256" key="2">
    <source>
        <dbReference type="ARBA" id="ARBA00005208"/>
    </source>
</evidence>
<evidence type="ECO:0000256" key="6">
    <source>
        <dbReference type="ARBA" id="ARBA00022695"/>
    </source>
</evidence>
<protein>
    <recommendedName>
        <fullName evidence="11">Nucleotidyl transferase domain-containing protein</fullName>
    </recommendedName>
</protein>
<dbReference type="Gene3D" id="2.160.10.10">
    <property type="entry name" value="Hexapeptide repeat proteins"/>
    <property type="match status" value="1"/>
</dbReference>
<feature type="domain" description="Nucleotidyl transferase" evidence="11">
    <location>
        <begin position="7"/>
        <end position="205"/>
    </location>
</feature>
<evidence type="ECO:0000259" key="11">
    <source>
        <dbReference type="Pfam" id="PF00483"/>
    </source>
</evidence>
<comment type="pathway">
    <text evidence="1">Nucleotide-sugar biosynthesis; UDP-N-acetyl-alpha-D-glucosamine biosynthesis; N-acetyl-alpha-D-glucosamine 1-phosphate from alpha-D-glucosamine 6-phosphate (route II): step 2/2.</text>
</comment>
<sequence length="437" mass="48175">MKKSITAVILTGGVGKRFWPLVADKNLFPFLGKKLIERNILDNMPAEITRIVVITNPYNTAAFKSLQYPKPYQIVVQENPGGMADALLTAESELKDCSLLIYLSSHIVERNLYSDIIAAAKRTECFGVIPGSKVSYYMPLGYLKTDGNRIREIIEKPGAGNEPSDMVDITGHYISESNALIDELKKTPSDQDDAYEKALSRLMVKREFILYSYKGYSVPLKYPWHILDIMDAFLSDITAASYGRNIIIKQHVTVEGPVEISDGVKIMENSKIVGPCYIGPGTIIGNNSLIRASHIGANCVIGFGTEITRSYIGDNCWFHANFIGDSIIESDVAMGAGSVCANFRLDEQTVKSSQVSQRVDTMRNKLGSIIANGVRIGVNCTIMPGTKIGTSTFISAGCIVSQDIAENSFCKSQQELVIRKNKSKLQSDRNTWRGKIK</sequence>
<dbReference type="InterPro" id="IPR029044">
    <property type="entry name" value="Nucleotide-diphossugar_trans"/>
</dbReference>
<dbReference type="PANTHER" id="PTHR43584">
    <property type="entry name" value="NUCLEOTIDYL TRANSFERASE"/>
    <property type="match status" value="1"/>
</dbReference>
<keyword evidence="8" id="KW-0012">Acyltransferase</keyword>
<evidence type="ECO:0000256" key="8">
    <source>
        <dbReference type="ARBA" id="ARBA00023315"/>
    </source>
</evidence>
<name>A0A1F5Z7Z8_9BACT</name>
<evidence type="ECO:0000256" key="1">
    <source>
        <dbReference type="ARBA" id="ARBA00005166"/>
    </source>
</evidence>
<reference evidence="12 13" key="1">
    <citation type="journal article" date="2016" name="Nat. Commun.">
        <title>Thousands of microbial genomes shed light on interconnected biogeochemical processes in an aquifer system.</title>
        <authorList>
            <person name="Anantharaman K."/>
            <person name="Brown C.T."/>
            <person name="Hug L.A."/>
            <person name="Sharon I."/>
            <person name="Castelle C.J."/>
            <person name="Probst A.J."/>
            <person name="Thomas B.C."/>
            <person name="Singh A."/>
            <person name="Wilkins M.J."/>
            <person name="Karaoz U."/>
            <person name="Brodie E.L."/>
            <person name="Williams K.H."/>
            <person name="Hubbard S.S."/>
            <person name="Banfield J.F."/>
        </authorList>
    </citation>
    <scope>NUCLEOTIDE SEQUENCE [LARGE SCALE GENOMIC DNA]</scope>
</reference>
<evidence type="ECO:0000256" key="3">
    <source>
        <dbReference type="ARBA" id="ARBA00007707"/>
    </source>
</evidence>
<evidence type="ECO:0000256" key="9">
    <source>
        <dbReference type="ARBA" id="ARBA00048247"/>
    </source>
</evidence>
<comment type="catalytic activity">
    <reaction evidence="9">
        <text>alpha-D-glucosamine 1-phosphate + acetyl-CoA = N-acetyl-alpha-D-glucosamine 1-phosphate + CoA + H(+)</text>
        <dbReference type="Rhea" id="RHEA:13725"/>
        <dbReference type="ChEBI" id="CHEBI:15378"/>
        <dbReference type="ChEBI" id="CHEBI:57287"/>
        <dbReference type="ChEBI" id="CHEBI:57288"/>
        <dbReference type="ChEBI" id="CHEBI:57776"/>
        <dbReference type="ChEBI" id="CHEBI:58516"/>
        <dbReference type="EC" id="2.3.1.157"/>
    </reaction>
</comment>
<evidence type="ECO:0000256" key="7">
    <source>
        <dbReference type="ARBA" id="ARBA00023268"/>
    </source>
</evidence>
<organism evidence="12 13">
    <name type="scientific">Candidatus Gottesmanbacteria bacterium RBG_16_43_7</name>
    <dbReference type="NCBI Taxonomy" id="1798373"/>
    <lineage>
        <taxon>Bacteria</taxon>
        <taxon>Candidatus Gottesmaniibacteriota</taxon>
    </lineage>
</organism>
<comment type="similarity">
    <text evidence="4">In the N-terminal section; belongs to the N-acetylglucosamine-1-phosphate uridyltransferase family.</text>
</comment>
<keyword evidence="6" id="KW-0548">Nucleotidyltransferase</keyword>
<dbReference type="GO" id="GO:0019134">
    <property type="term" value="F:glucosamine-1-phosphate N-acetyltransferase activity"/>
    <property type="evidence" value="ECO:0007669"/>
    <property type="project" value="UniProtKB-EC"/>
</dbReference>
<evidence type="ECO:0000313" key="12">
    <source>
        <dbReference type="EMBL" id="OGG08541.1"/>
    </source>
</evidence>
<dbReference type="EMBL" id="MFJC01000063">
    <property type="protein sequence ID" value="OGG08541.1"/>
    <property type="molecule type" value="Genomic_DNA"/>
</dbReference>
<evidence type="ECO:0000256" key="10">
    <source>
        <dbReference type="ARBA" id="ARBA00048493"/>
    </source>
</evidence>
<dbReference type="Gene3D" id="3.90.550.10">
    <property type="entry name" value="Spore Coat Polysaccharide Biosynthesis Protein SpsA, Chain A"/>
    <property type="match status" value="1"/>
</dbReference>
<dbReference type="AlphaFoldDB" id="A0A1F5Z7Z8"/>
<accession>A0A1F5Z7Z8</accession>
<dbReference type="SUPFAM" id="SSF51161">
    <property type="entry name" value="Trimeric LpxA-like enzymes"/>
    <property type="match status" value="1"/>
</dbReference>
<proteinExistence type="inferred from homology"/>
<dbReference type="Pfam" id="PF00483">
    <property type="entry name" value="NTP_transferase"/>
    <property type="match status" value="1"/>
</dbReference>
<dbReference type="InterPro" id="IPR001451">
    <property type="entry name" value="Hexapep"/>
</dbReference>
<evidence type="ECO:0000313" key="13">
    <source>
        <dbReference type="Proteomes" id="UP000176854"/>
    </source>
</evidence>
<dbReference type="InterPro" id="IPR005835">
    <property type="entry name" value="NTP_transferase_dom"/>
</dbReference>